<dbReference type="Proteomes" id="UP000600547">
    <property type="component" value="Unassembled WGS sequence"/>
</dbReference>
<name>A0A8H9L6X0_9DEIO</name>
<protein>
    <submittedName>
        <fullName evidence="2">Uncharacterized protein</fullName>
    </submittedName>
</protein>
<dbReference type="AlphaFoldDB" id="A0A8H9L6X0"/>
<feature type="compositionally biased region" description="Low complexity" evidence="1">
    <location>
        <begin position="50"/>
        <end position="62"/>
    </location>
</feature>
<gene>
    <name evidence="2" type="ORF">GCM10008956_18750</name>
</gene>
<comment type="caution">
    <text evidence="2">The sequence shown here is derived from an EMBL/GenBank/DDBJ whole genome shotgun (WGS) entry which is preliminary data.</text>
</comment>
<accession>A0A8H9L6X0</accession>
<feature type="region of interest" description="Disordered" evidence="1">
    <location>
        <begin position="1"/>
        <end position="105"/>
    </location>
</feature>
<evidence type="ECO:0000313" key="3">
    <source>
        <dbReference type="Proteomes" id="UP000600547"/>
    </source>
</evidence>
<sequence length="105" mass="10797">MTPGGPEGRAEHPPGAGPLSARTLSVRTPGAARTGRTLDGMTQPDRKAHTPAGSTPAAAPAGEVLISGLDTGPRVTERENLSPTDAQARFRPQDHPAQEPTDEDG</sequence>
<keyword evidence="3" id="KW-1185">Reference proteome</keyword>
<evidence type="ECO:0000256" key="1">
    <source>
        <dbReference type="SAM" id="MobiDB-lite"/>
    </source>
</evidence>
<reference evidence="3" key="1">
    <citation type="journal article" date="2019" name="Int. J. Syst. Evol. Microbiol.">
        <title>The Global Catalogue of Microorganisms (GCM) 10K type strain sequencing project: providing services to taxonomists for standard genome sequencing and annotation.</title>
        <authorList>
            <consortium name="The Broad Institute Genomics Platform"/>
            <consortium name="The Broad Institute Genome Sequencing Center for Infectious Disease"/>
            <person name="Wu L."/>
            <person name="Ma J."/>
        </authorList>
    </citation>
    <scope>NUCLEOTIDE SEQUENCE [LARGE SCALE GENOMIC DNA]</scope>
    <source>
        <strain evidence="3">JCM 31047</strain>
    </source>
</reference>
<proteinExistence type="predicted"/>
<organism evidence="2 3">
    <name type="scientific">Deinococcus arenae</name>
    <dbReference type="NCBI Taxonomy" id="1452751"/>
    <lineage>
        <taxon>Bacteria</taxon>
        <taxon>Thermotogati</taxon>
        <taxon>Deinococcota</taxon>
        <taxon>Deinococci</taxon>
        <taxon>Deinococcales</taxon>
        <taxon>Deinococcaceae</taxon>
        <taxon>Deinococcus</taxon>
    </lineage>
</organism>
<dbReference type="EMBL" id="BMQG01000005">
    <property type="protein sequence ID" value="GGM42558.1"/>
    <property type="molecule type" value="Genomic_DNA"/>
</dbReference>
<evidence type="ECO:0000313" key="2">
    <source>
        <dbReference type="EMBL" id="GGM42558.1"/>
    </source>
</evidence>